<feature type="compositionally biased region" description="Basic and acidic residues" evidence="1">
    <location>
        <begin position="356"/>
        <end position="373"/>
    </location>
</feature>
<dbReference type="eggNOG" id="KOG4842">
    <property type="taxonomic scope" value="Eukaryota"/>
</dbReference>
<protein>
    <recommendedName>
        <fullName evidence="2">WLM domain-containing protein</fullName>
    </recommendedName>
</protein>
<evidence type="ECO:0000259" key="2">
    <source>
        <dbReference type="PROSITE" id="PS51397"/>
    </source>
</evidence>
<feature type="region of interest" description="Disordered" evidence="1">
    <location>
        <begin position="141"/>
        <end position="168"/>
    </location>
</feature>
<proteinExistence type="predicted"/>
<dbReference type="Proteomes" id="UP000053664">
    <property type="component" value="Unassembled WGS sequence"/>
</dbReference>
<dbReference type="HOGENOM" id="CLU_056790_1_0_1"/>
<feature type="region of interest" description="Disordered" evidence="1">
    <location>
        <begin position="87"/>
        <end position="106"/>
    </location>
</feature>
<name>A0A061H4T6_9BASI</name>
<dbReference type="AlphaFoldDB" id="A0A061H4T6"/>
<dbReference type="Pfam" id="PF08325">
    <property type="entry name" value="WLM"/>
    <property type="match status" value="1"/>
</dbReference>
<dbReference type="KEGG" id="pfp:PFL1_04771"/>
<dbReference type="SUPFAM" id="SSF54236">
    <property type="entry name" value="Ubiquitin-like"/>
    <property type="match status" value="1"/>
</dbReference>
<accession>A0A061H4T6</accession>
<evidence type="ECO:0000313" key="4">
    <source>
        <dbReference type="Proteomes" id="UP000053664"/>
    </source>
</evidence>
<feature type="compositionally biased region" description="Polar residues" evidence="1">
    <location>
        <begin position="21"/>
        <end position="30"/>
    </location>
</feature>
<feature type="region of interest" description="Disordered" evidence="1">
    <location>
        <begin position="319"/>
        <end position="386"/>
    </location>
</feature>
<gene>
    <name evidence="3" type="ORF">PFL1_04771</name>
</gene>
<dbReference type="RefSeq" id="XP_007880490.1">
    <property type="nucleotide sequence ID" value="XM_007882299.1"/>
</dbReference>
<sequence length="386" mass="41419">MTLETETSTAAAHADAADTLQPASSSTTSNNTIDLTITFRKDVHRLTDLPADTTLATLRSVIQQLTNVEAPNQKLLPARPKGIANLNQPPAIHHDAGGADPTPPSLDNDQRTLAQAGIPSAGLKIMVVGTPSEELQGIQQQEDYARRRNGPRQYHPSMLRGTRPRNTATPGASFSPFGTIQPHASTPASSPLYSKIVDFLTRLANDPGILHICRLYDLRVGILTELLPWESPELLGLNENAGQRVSLRLRTDDAEGFRNYTTTRRVLVHELAHNRYGGHANDFKTFNSELNAQIAGFEQRKAEGTHALVEGDAYDPDAAAMAVPGGDGGGGAAGGRRLGSGSGSGSSDANGGPTSVKERRQRILEATMRRLEKEEQEIEESCGSAR</sequence>
<organism evidence="3 4">
    <name type="scientific">Pseudozyma flocculosa PF-1</name>
    <dbReference type="NCBI Taxonomy" id="1277687"/>
    <lineage>
        <taxon>Eukaryota</taxon>
        <taxon>Fungi</taxon>
        <taxon>Dikarya</taxon>
        <taxon>Basidiomycota</taxon>
        <taxon>Ustilaginomycotina</taxon>
        <taxon>Ustilaginomycetes</taxon>
        <taxon>Ustilaginales</taxon>
        <taxon>Ustilaginaceae</taxon>
        <taxon>Pseudozyma</taxon>
    </lineage>
</organism>
<dbReference type="PROSITE" id="PS51397">
    <property type="entry name" value="WLM"/>
    <property type="match status" value="1"/>
</dbReference>
<dbReference type="OrthoDB" id="49605at2759"/>
<dbReference type="InterPro" id="IPR013536">
    <property type="entry name" value="WLM_dom"/>
</dbReference>
<dbReference type="PANTHER" id="PTHR47795:SF1">
    <property type="entry name" value="DNA-DEPENDENT METALLOPROTEASE WSS1 HOMOLOG 2"/>
    <property type="match status" value="1"/>
</dbReference>
<dbReference type="InterPro" id="IPR029071">
    <property type="entry name" value="Ubiquitin-like_domsf"/>
</dbReference>
<dbReference type="GeneID" id="19318871"/>
<dbReference type="Gene3D" id="3.10.20.90">
    <property type="entry name" value="Phosphatidylinositol 3-kinase Catalytic Subunit, Chain A, domain 1"/>
    <property type="match status" value="1"/>
</dbReference>
<dbReference type="PANTHER" id="PTHR47795">
    <property type="entry name" value="UBIQUITIN AND WLM DOMAIN-CONTAINING METALLOPROTEASE SPCC1442.07C"/>
    <property type="match status" value="1"/>
</dbReference>
<feature type="compositionally biased region" description="Low complexity" evidence="1">
    <location>
        <begin position="1"/>
        <end position="20"/>
    </location>
</feature>
<evidence type="ECO:0000256" key="1">
    <source>
        <dbReference type="SAM" id="MobiDB-lite"/>
    </source>
</evidence>
<feature type="region of interest" description="Disordered" evidence="1">
    <location>
        <begin position="1"/>
        <end position="30"/>
    </location>
</feature>
<feature type="domain" description="WLM" evidence="2">
    <location>
        <begin position="171"/>
        <end position="372"/>
    </location>
</feature>
<feature type="compositionally biased region" description="Gly residues" evidence="1">
    <location>
        <begin position="325"/>
        <end position="344"/>
    </location>
</feature>
<reference evidence="3 4" key="1">
    <citation type="journal article" date="2013" name="Plant Cell">
        <title>The transition from a phytopathogenic smut ancestor to an anamorphic biocontrol agent deciphered by comparative whole-genome analysis.</title>
        <authorList>
            <person name="Lefebvre F."/>
            <person name="Joly D.L."/>
            <person name="Labbe C."/>
            <person name="Teichmann B."/>
            <person name="Linning R."/>
            <person name="Belzile F."/>
            <person name="Bakkeren G."/>
            <person name="Belanger R.R."/>
        </authorList>
    </citation>
    <scope>NUCLEOTIDE SEQUENCE [LARGE SCALE GENOMIC DNA]</scope>
    <source>
        <strain evidence="3 4">PF-1</strain>
    </source>
</reference>
<dbReference type="GO" id="GO:0070628">
    <property type="term" value="F:proteasome binding"/>
    <property type="evidence" value="ECO:0007669"/>
    <property type="project" value="TreeGrafter"/>
</dbReference>
<dbReference type="EMBL" id="KE361638">
    <property type="protein sequence ID" value="EPQ27633.1"/>
    <property type="molecule type" value="Genomic_DNA"/>
</dbReference>
<evidence type="ECO:0000313" key="3">
    <source>
        <dbReference type="EMBL" id="EPQ27633.1"/>
    </source>
</evidence>